<organism evidence="2">
    <name type="scientific">Hemiselmis andersenii</name>
    <name type="common">Cryptophyte alga</name>
    <dbReference type="NCBI Taxonomy" id="464988"/>
    <lineage>
        <taxon>Eukaryota</taxon>
        <taxon>Cryptophyceae</taxon>
        <taxon>Cryptomonadales</taxon>
        <taxon>Hemiselmidaceae</taxon>
        <taxon>Hemiselmis</taxon>
    </lineage>
</organism>
<evidence type="ECO:0000313" key="2">
    <source>
        <dbReference type="EMBL" id="CAD8756942.1"/>
    </source>
</evidence>
<feature type="compositionally biased region" description="Polar residues" evidence="1">
    <location>
        <begin position="267"/>
        <end position="282"/>
    </location>
</feature>
<dbReference type="AlphaFoldDB" id="A0A7S0UAF3"/>
<accession>A0A7S0UAF3</accession>
<evidence type="ECO:0000256" key="1">
    <source>
        <dbReference type="SAM" id="MobiDB-lite"/>
    </source>
</evidence>
<name>A0A7S0UAF3_HEMAN</name>
<dbReference type="EMBL" id="HBFK01038728">
    <property type="protein sequence ID" value="CAD8756942.1"/>
    <property type="molecule type" value="Transcribed_RNA"/>
</dbReference>
<feature type="region of interest" description="Disordered" evidence="1">
    <location>
        <begin position="201"/>
        <end position="291"/>
    </location>
</feature>
<proteinExistence type="predicted"/>
<feature type="region of interest" description="Disordered" evidence="1">
    <location>
        <begin position="305"/>
        <end position="342"/>
    </location>
</feature>
<reference evidence="2" key="1">
    <citation type="submission" date="2021-01" db="EMBL/GenBank/DDBJ databases">
        <authorList>
            <person name="Corre E."/>
            <person name="Pelletier E."/>
            <person name="Niang G."/>
            <person name="Scheremetjew M."/>
            <person name="Finn R."/>
            <person name="Kale V."/>
            <person name="Holt S."/>
            <person name="Cochrane G."/>
            <person name="Meng A."/>
            <person name="Brown T."/>
            <person name="Cohen L."/>
        </authorList>
    </citation>
    <scope>NUCLEOTIDE SEQUENCE</scope>
    <source>
        <strain evidence="2">CCMP441</strain>
    </source>
</reference>
<protein>
    <submittedName>
        <fullName evidence="2">Uncharacterized protein</fullName>
    </submittedName>
</protein>
<feature type="region of interest" description="Disordered" evidence="1">
    <location>
        <begin position="364"/>
        <end position="422"/>
    </location>
</feature>
<gene>
    <name evidence="2" type="ORF">HAND1043_LOCUS23452</name>
</gene>
<sequence length="466" mass="49962">MVGTKKRTRCDYDLCDSSQGCARKEYRIDIDTRAGGQDWSKLAGWVLCKVCYDRYSGRGTLERTSRCGPIAESAKRCTYEGCENPEQSNRFHPISGGCRAGGQDWRPLAGSILCGSCYHRYKKRGTLKRAAFHNKPLAAEAKHCTNPACLNPHSSRQYHRIDRAKSAGGRDWSSLDGEVLCYDCYHRFRRFGRLNKLSVVPGQPSAKRQKVPSATTVRPPHRSMAPAAREGSGTPKAPTPRRNAAKKDAAGTVKAGPPAAPVGKRQGSASSLGSQKGVSTDGSRPPGILSKSLTVKKEAAIVQQGAMEAAAPGRSGGGKRRREEEEVGKQPAFGAPFTSMRGDMWGGESFSVPRPGCSPLMFRPKEEPGDETAPSWPRSGMGGSKEEDKGHEMLGGGPFTSEWRGSDGGMKSPPPISAPNSGGMCVPDNLLLGLQAGQYVNEDEMNCGLTMSDNDAALADLMIVVG</sequence>